<protein>
    <submittedName>
        <fullName evidence="8">Anaphase promoting complex subunit doc1</fullName>
    </submittedName>
</protein>
<keyword evidence="9" id="KW-1185">Reference proteome</keyword>
<sequence>MPHPRRGITNRRAPPPQPAAVGRNRVVADFREILARQGPAGFRAIGGLEITDGDDDNDDDEDEEDDSEDLQSLGDSENDSENEDEEEESDDGLVPVDNDETDEEEHSGENDDGEEDDEEEVEVEGEEDEGEEMDDANANGGQQGRASLLGLKEISHLASWTVSSSKPGCGVAELRSEDTNLFWQSDGSQPHLINIHFAKRVFVQRMRIFLDYSQDESYTPTKIAVLAGTGYHDLQDVCTLEFNQPIGWQEIPLDGVHSDGILRAFLIQVCVLSNHQSGKDTHVRGLQIYSPLECFETKPAYQLPIGDPECGDVFDLSPIWFSDPEAKDVPFQTVQMLSELELR</sequence>
<organism evidence="8 9">
    <name type="scientific">Orbilia brochopaga</name>
    <dbReference type="NCBI Taxonomy" id="3140254"/>
    <lineage>
        <taxon>Eukaryota</taxon>
        <taxon>Fungi</taxon>
        <taxon>Dikarya</taxon>
        <taxon>Ascomycota</taxon>
        <taxon>Pezizomycotina</taxon>
        <taxon>Orbiliomycetes</taxon>
        <taxon>Orbiliales</taxon>
        <taxon>Orbiliaceae</taxon>
        <taxon>Orbilia</taxon>
    </lineage>
</organism>
<evidence type="ECO:0000256" key="5">
    <source>
        <dbReference type="ARBA" id="ARBA00023306"/>
    </source>
</evidence>
<feature type="domain" description="DOC" evidence="7">
    <location>
        <begin position="130"/>
        <end position="315"/>
    </location>
</feature>
<dbReference type="PANTHER" id="PTHR12936">
    <property type="entry name" value="ANAPHASE-PROMOTING COMPLEX 10"/>
    <property type="match status" value="1"/>
</dbReference>
<keyword evidence="5" id="KW-0131">Cell cycle</keyword>
<gene>
    <name evidence="8" type="primary">DOC1</name>
    <name evidence="8" type="ORF">TWF696_005063</name>
</gene>
<dbReference type="SMART" id="SM01337">
    <property type="entry name" value="APC10"/>
    <property type="match status" value="1"/>
</dbReference>
<dbReference type="AlphaFoldDB" id="A0AAV9UZX4"/>
<evidence type="ECO:0000256" key="4">
    <source>
        <dbReference type="ARBA" id="ARBA00022786"/>
    </source>
</evidence>
<dbReference type="PANTHER" id="PTHR12936:SF0">
    <property type="entry name" value="ANAPHASE-PROMOTING COMPLEX SUBUNIT 10"/>
    <property type="match status" value="1"/>
</dbReference>
<accession>A0AAV9UZX4</accession>
<keyword evidence="4" id="KW-0833">Ubl conjugation pathway</keyword>
<feature type="compositionally biased region" description="Acidic residues" evidence="6">
    <location>
        <begin position="51"/>
        <end position="69"/>
    </location>
</feature>
<dbReference type="GO" id="GO:0051301">
    <property type="term" value="P:cell division"/>
    <property type="evidence" value="ECO:0007669"/>
    <property type="project" value="UniProtKB-KW"/>
</dbReference>
<dbReference type="SUPFAM" id="SSF49785">
    <property type="entry name" value="Galactose-binding domain-like"/>
    <property type="match status" value="1"/>
</dbReference>
<dbReference type="Proteomes" id="UP001375240">
    <property type="component" value="Unassembled WGS sequence"/>
</dbReference>
<feature type="region of interest" description="Disordered" evidence="6">
    <location>
        <begin position="1"/>
        <end position="23"/>
    </location>
</feature>
<dbReference type="GO" id="GO:0005680">
    <property type="term" value="C:anaphase-promoting complex"/>
    <property type="evidence" value="ECO:0007669"/>
    <property type="project" value="InterPro"/>
</dbReference>
<keyword evidence="2" id="KW-0132">Cell division</keyword>
<feature type="compositionally biased region" description="Acidic residues" evidence="6">
    <location>
        <begin position="76"/>
        <end position="135"/>
    </location>
</feature>
<evidence type="ECO:0000256" key="2">
    <source>
        <dbReference type="ARBA" id="ARBA00022618"/>
    </source>
</evidence>
<dbReference type="GO" id="GO:0070979">
    <property type="term" value="P:protein K11-linked ubiquitination"/>
    <property type="evidence" value="ECO:0007669"/>
    <property type="project" value="TreeGrafter"/>
</dbReference>
<dbReference type="InterPro" id="IPR016901">
    <property type="entry name" value="APC10/Doc1"/>
</dbReference>
<dbReference type="InterPro" id="IPR004939">
    <property type="entry name" value="APC_su10/DOC_dom"/>
</dbReference>
<evidence type="ECO:0000256" key="6">
    <source>
        <dbReference type="SAM" id="MobiDB-lite"/>
    </source>
</evidence>
<evidence type="ECO:0000256" key="1">
    <source>
        <dbReference type="ARBA" id="ARBA00006762"/>
    </source>
</evidence>
<evidence type="ECO:0000313" key="9">
    <source>
        <dbReference type="Proteomes" id="UP001375240"/>
    </source>
</evidence>
<evidence type="ECO:0000313" key="8">
    <source>
        <dbReference type="EMBL" id="KAK6353073.1"/>
    </source>
</evidence>
<evidence type="ECO:0000259" key="7">
    <source>
        <dbReference type="PROSITE" id="PS51284"/>
    </source>
</evidence>
<dbReference type="GO" id="GO:0031145">
    <property type="term" value="P:anaphase-promoting complex-dependent catabolic process"/>
    <property type="evidence" value="ECO:0007669"/>
    <property type="project" value="InterPro"/>
</dbReference>
<comment type="similarity">
    <text evidence="1">Belongs to the APC10 family.</text>
</comment>
<evidence type="ECO:0000256" key="3">
    <source>
        <dbReference type="ARBA" id="ARBA00022776"/>
    </source>
</evidence>
<dbReference type="Gene3D" id="2.60.120.260">
    <property type="entry name" value="Galactose-binding domain-like"/>
    <property type="match status" value="1"/>
</dbReference>
<keyword evidence="3" id="KW-0498">Mitosis</keyword>
<reference evidence="8 9" key="1">
    <citation type="submission" date="2019-10" db="EMBL/GenBank/DDBJ databases">
        <authorList>
            <person name="Palmer J.M."/>
        </authorList>
    </citation>
    <scope>NUCLEOTIDE SEQUENCE [LARGE SCALE GENOMIC DNA]</scope>
    <source>
        <strain evidence="8 9">TWF696</strain>
    </source>
</reference>
<proteinExistence type="inferred from homology"/>
<name>A0AAV9UZX4_9PEZI</name>
<feature type="region of interest" description="Disordered" evidence="6">
    <location>
        <begin position="36"/>
        <end position="143"/>
    </location>
</feature>
<dbReference type="Pfam" id="PF03256">
    <property type="entry name" value="ANAPC10"/>
    <property type="match status" value="1"/>
</dbReference>
<dbReference type="PROSITE" id="PS51284">
    <property type="entry name" value="DOC"/>
    <property type="match status" value="1"/>
</dbReference>
<dbReference type="CDD" id="cd08366">
    <property type="entry name" value="APC10"/>
    <property type="match status" value="1"/>
</dbReference>
<dbReference type="EMBL" id="JAVHNQ010000003">
    <property type="protein sequence ID" value="KAK6353073.1"/>
    <property type="molecule type" value="Genomic_DNA"/>
</dbReference>
<dbReference type="InterPro" id="IPR008979">
    <property type="entry name" value="Galactose-bd-like_sf"/>
</dbReference>
<comment type="caution">
    <text evidence="8">The sequence shown here is derived from an EMBL/GenBank/DDBJ whole genome shotgun (WGS) entry which is preliminary data.</text>
</comment>